<evidence type="ECO:0000313" key="2">
    <source>
        <dbReference type="EMBL" id="KAI1709935.1"/>
    </source>
</evidence>
<sequence length="473" mass="52200">MDVDLTVSQKYSDAEISDAVDDVLERMDCDLDNQTAKTVLQQITNGQSNVLAIAQSLNLQPGLLATFIASANRTLAEAQKNEAKTKHKSGSTPGSKTPVSTKIQARRSATNTSSTPRFKRVSPDTNSSSKQSCLSDIDPTDVLGSLENSSENQSKKKSCNRAKSIALARNSVIENGEIPPLISKRKSPTAANATMPISQKTNSETEGRQTRCIKNMTSTPIESNSRDRSVLNWLGDVDKATTPENSSEADKENQENIQAKSPQLAQKKRSIMRSSARSEKESNCEEDVSFATPESTPRPRRKSAASALVDIRKQTQSRPKKRSRLSNAASEKQPDDTRTEEIQPEETQLVESQNKNVMDWLTYIRETTVPKAPEPDGESIGNMTENSSVLTGVIKYQSFNEGHQKEQNSAEEAIEDNQHNMDLNIDLDIEMEQAPVVTVTEKRSRKESISETTRFVGVIDTSVVMKMTRDCVE</sequence>
<gene>
    <name evidence="2" type="ORF">DdX_10943</name>
</gene>
<proteinExistence type="predicted"/>
<dbReference type="AlphaFoldDB" id="A0AAD4N3B6"/>
<feature type="region of interest" description="Disordered" evidence="1">
    <location>
        <begin position="181"/>
        <end position="353"/>
    </location>
</feature>
<feature type="region of interest" description="Disordered" evidence="1">
    <location>
        <begin position="78"/>
        <end position="160"/>
    </location>
</feature>
<dbReference type="Proteomes" id="UP001201812">
    <property type="component" value="Unassembled WGS sequence"/>
</dbReference>
<accession>A0AAD4N3B6</accession>
<evidence type="ECO:0000256" key="1">
    <source>
        <dbReference type="SAM" id="MobiDB-lite"/>
    </source>
</evidence>
<feature type="compositionally biased region" description="Polar residues" evidence="1">
    <location>
        <begin position="255"/>
        <end position="264"/>
    </location>
</feature>
<organism evidence="2 3">
    <name type="scientific">Ditylenchus destructor</name>
    <dbReference type="NCBI Taxonomy" id="166010"/>
    <lineage>
        <taxon>Eukaryota</taxon>
        <taxon>Metazoa</taxon>
        <taxon>Ecdysozoa</taxon>
        <taxon>Nematoda</taxon>
        <taxon>Chromadorea</taxon>
        <taxon>Rhabditida</taxon>
        <taxon>Tylenchina</taxon>
        <taxon>Tylenchomorpha</taxon>
        <taxon>Sphaerularioidea</taxon>
        <taxon>Anguinidae</taxon>
        <taxon>Anguininae</taxon>
        <taxon>Ditylenchus</taxon>
    </lineage>
</organism>
<comment type="caution">
    <text evidence="2">The sequence shown here is derived from an EMBL/GenBank/DDBJ whole genome shotgun (WGS) entry which is preliminary data.</text>
</comment>
<protein>
    <submittedName>
        <fullName evidence="2">Uncharacterized protein</fullName>
    </submittedName>
</protein>
<feature type="compositionally biased region" description="Polar residues" evidence="1">
    <location>
        <begin position="123"/>
        <end position="134"/>
    </location>
</feature>
<reference evidence="2" key="1">
    <citation type="submission" date="2022-01" db="EMBL/GenBank/DDBJ databases">
        <title>Genome Sequence Resource for Two Populations of Ditylenchus destructor, the Migratory Endoparasitic Phytonematode.</title>
        <authorList>
            <person name="Zhang H."/>
            <person name="Lin R."/>
            <person name="Xie B."/>
        </authorList>
    </citation>
    <scope>NUCLEOTIDE SEQUENCE</scope>
    <source>
        <strain evidence="2">BazhouSP</strain>
    </source>
</reference>
<dbReference type="EMBL" id="JAKKPZ010000028">
    <property type="protein sequence ID" value="KAI1709935.1"/>
    <property type="molecule type" value="Genomic_DNA"/>
</dbReference>
<name>A0AAD4N3B6_9BILA</name>
<evidence type="ECO:0000313" key="3">
    <source>
        <dbReference type="Proteomes" id="UP001201812"/>
    </source>
</evidence>
<feature type="compositionally biased region" description="Polar residues" evidence="1">
    <location>
        <begin position="90"/>
        <end position="116"/>
    </location>
</feature>
<feature type="compositionally biased region" description="Basic and acidic residues" evidence="1">
    <location>
        <begin position="332"/>
        <end position="341"/>
    </location>
</feature>
<feature type="compositionally biased region" description="Polar residues" evidence="1">
    <location>
        <begin position="189"/>
        <end position="202"/>
    </location>
</feature>
<keyword evidence="3" id="KW-1185">Reference proteome</keyword>